<sequence>MGQYRLLKRAQAVQEQVVRAEERTNIARDMHDAVGHQLTVLLMHAEMLSIEQNHDVSALI</sequence>
<organism evidence="2 3">
    <name type="scientific">Metasolibacillus meyeri</name>
    <dbReference type="NCBI Taxonomy" id="1071052"/>
    <lineage>
        <taxon>Bacteria</taxon>
        <taxon>Bacillati</taxon>
        <taxon>Bacillota</taxon>
        <taxon>Bacilli</taxon>
        <taxon>Bacillales</taxon>
        <taxon>Caryophanaceae</taxon>
        <taxon>Metasolibacillus</taxon>
    </lineage>
</organism>
<gene>
    <name evidence="2" type="ORF">P9B03_15020</name>
</gene>
<dbReference type="RefSeq" id="WP_326124308.1">
    <property type="nucleotide sequence ID" value="NZ_JARSFG010000020.1"/>
</dbReference>
<feature type="domain" description="Signal transduction histidine kinase subgroup 3 dimerisation and phosphoacceptor" evidence="1">
    <location>
        <begin position="22"/>
        <end position="49"/>
    </location>
</feature>
<proteinExistence type="predicted"/>
<evidence type="ECO:0000313" key="2">
    <source>
        <dbReference type="EMBL" id="MEC1179809.1"/>
    </source>
</evidence>
<dbReference type="AlphaFoldDB" id="A0AAW9NLQ6"/>
<dbReference type="GO" id="GO:0046983">
    <property type="term" value="F:protein dimerization activity"/>
    <property type="evidence" value="ECO:0007669"/>
    <property type="project" value="InterPro"/>
</dbReference>
<accession>A0AAW9NLQ6</accession>
<keyword evidence="3" id="KW-1185">Reference proteome</keyword>
<keyword evidence="2" id="KW-0808">Transferase</keyword>
<dbReference type="EMBL" id="JARSFG010000020">
    <property type="protein sequence ID" value="MEC1179809.1"/>
    <property type="molecule type" value="Genomic_DNA"/>
</dbReference>
<dbReference type="InterPro" id="IPR011712">
    <property type="entry name" value="Sig_transdc_His_kin_sub3_dim/P"/>
</dbReference>
<dbReference type="Proteomes" id="UP001344888">
    <property type="component" value="Unassembled WGS sequence"/>
</dbReference>
<evidence type="ECO:0000313" key="3">
    <source>
        <dbReference type="Proteomes" id="UP001344888"/>
    </source>
</evidence>
<reference evidence="2 3" key="1">
    <citation type="submission" date="2023-03" db="EMBL/GenBank/DDBJ databases">
        <title>Bacillus Genome Sequencing.</title>
        <authorList>
            <person name="Dunlap C."/>
        </authorList>
    </citation>
    <scope>NUCLEOTIDE SEQUENCE [LARGE SCALE GENOMIC DNA]</scope>
    <source>
        <strain evidence="2 3">B-59205</strain>
    </source>
</reference>
<keyword evidence="2" id="KW-0418">Kinase</keyword>
<evidence type="ECO:0000259" key="1">
    <source>
        <dbReference type="Pfam" id="PF07730"/>
    </source>
</evidence>
<dbReference type="GO" id="GO:0000155">
    <property type="term" value="F:phosphorelay sensor kinase activity"/>
    <property type="evidence" value="ECO:0007669"/>
    <property type="project" value="InterPro"/>
</dbReference>
<dbReference type="Pfam" id="PF07730">
    <property type="entry name" value="HisKA_3"/>
    <property type="match status" value="1"/>
</dbReference>
<comment type="caution">
    <text evidence="2">The sequence shown here is derived from an EMBL/GenBank/DDBJ whole genome shotgun (WGS) entry which is preliminary data.</text>
</comment>
<dbReference type="Gene3D" id="1.20.5.1930">
    <property type="match status" value="1"/>
</dbReference>
<name>A0AAW9NLQ6_9BACL</name>
<dbReference type="GO" id="GO:0016020">
    <property type="term" value="C:membrane"/>
    <property type="evidence" value="ECO:0007669"/>
    <property type="project" value="InterPro"/>
</dbReference>
<protein>
    <submittedName>
        <fullName evidence="2">Histidine kinase</fullName>
    </submittedName>
</protein>